<dbReference type="Proteomes" id="UP000076167">
    <property type="component" value="Unassembled WGS sequence"/>
</dbReference>
<dbReference type="Pfam" id="PF08241">
    <property type="entry name" value="Methyltransf_11"/>
    <property type="match status" value="1"/>
</dbReference>
<proteinExistence type="predicted"/>
<dbReference type="InterPro" id="IPR029063">
    <property type="entry name" value="SAM-dependent_MTases_sf"/>
</dbReference>
<gene>
    <name evidence="2" type="ORF">AUP40_08920</name>
</gene>
<dbReference type="Gene3D" id="3.40.50.150">
    <property type="entry name" value="Vaccinia Virus protein VP39"/>
    <property type="match status" value="1"/>
</dbReference>
<reference evidence="2 3" key="1">
    <citation type="submission" date="2015-12" db="EMBL/GenBank/DDBJ databases">
        <title>Genome sequence of Thalassospira xiamenensis MCCC 1A03005.</title>
        <authorList>
            <person name="Lu L."/>
            <person name="Lai Q."/>
            <person name="Shao Z."/>
            <person name="Qian P."/>
        </authorList>
    </citation>
    <scope>NUCLEOTIDE SEQUENCE [LARGE SCALE GENOMIC DNA]</scope>
    <source>
        <strain evidence="2 3">MCCC 1A03005</strain>
    </source>
</reference>
<organism evidence="2 3">
    <name type="scientific">Thalassospira xiamenensis</name>
    <dbReference type="NCBI Taxonomy" id="220697"/>
    <lineage>
        <taxon>Bacteria</taxon>
        <taxon>Pseudomonadati</taxon>
        <taxon>Pseudomonadota</taxon>
        <taxon>Alphaproteobacteria</taxon>
        <taxon>Rhodospirillales</taxon>
        <taxon>Thalassospiraceae</taxon>
        <taxon>Thalassospira</taxon>
    </lineage>
</organism>
<sequence>MSSSPSSTKKTDYTGHYKASEVDVYPSEFLVRAFLGTYEKLKIDHKLLRGKKVLDLGFGDGRNFQLLHDLGMELYGTEITESICKLITERLYQRKGISVDARVGRNTSIPFANSFFDCIVASSSSYYMDEGNKYEDNLAEIHRVLKPGGLFIHSLPMPSTFIMRNAIDTGEGHMRITEDPYGVRVGTLMKQFKTEDEVRSYLTHGFKDISIGSAKDDFWGDAVHLWLVVCTKT</sequence>
<dbReference type="SUPFAM" id="SSF53335">
    <property type="entry name" value="S-adenosyl-L-methionine-dependent methyltransferases"/>
    <property type="match status" value="1"/>
</dbReference>
<name>A0ABR5Y774_9PROT</name>
<evidence type="ECO:0000313" key="2">
    <source>
        <dbReference type="EMBL" id="KZD06928.1"/>
    </source>
</evidence>
<dbReference type="RefSeq" id="WP_063093399.1">
    <property type="nucleotide sequence ID" value="NZ_DFMA01000002.1"/>
</dbReference>
<evidence type="ECO:0000259" key="1">
    <source>
        <dbReference type="Pfam" id="PF08241"/>
    </source>
</evidence>
<protein>
    <recommendedName>
        <fullName evidence="1">Methyltransferase type 11 domain-containing protein</fullName>
    </recommendedName>
</protein>
<dbReference type="CDD" id="cd02440">
    <property type="entry name" value="AdoMet_MTases"/>
    <property type="match status" value="1"/>
</dbReference>
<evidence type="ECO:0000313" key="3">
    <source>
        <dbReference type="Proteomes" id="UP000076167"/>
    </source>
</evidence>
<comment type="caution">
    <text evidence="2">The sequence shown here is derived from an EMBL/GenBank/DDBJ whole genome shotgun (WGS) entry which is preliminary data.</text>
</comment>
<accession>A0ABR5Y774</accession>
<dbReference type="InterPro" id="IPR013216">
    <property type="entry name" value="Methyltransf_11"/>
</dbReference>
<feature type="domain" description="Methyltransferase type 11" evidence="1">
    <location>
        <begin position="54"/>
        <end position="152"/>
    </location>
</feature>
<dbReference type="EMBL" id="LPXL01000003">
    <property type="protein sequence ID" value="KZD06928.1"/>
    <property type="molecule type" value="Genomic_DNA"/>
</dbReference>
<keyword evidence="3" id="KW-1185">Reference proteome</keyword>